<dbReference type="PANTHER" id="PTHR43098">
    <property type="entry name" value="L-ORNITHINE N(5)-MONOOXYGENASE-RELATED"/>
    <property type="match status" value="1"/>
</dbReference>
<evidence type="ECO:0000313" key="9">
    <source>
        <dbReference type="Proteomes" id="UP000053789"/>
    </source>
</evidence>
<dbReference type="GO" id="GO:0004497">
    <property type="term" value="F:monooxygenase activity"/>
    <property type="evidence" value="ECO:0007669"/>
    <property type="project" value="UniProtKB-KW"/>
</dbReference>
<dbReference type="AlphaFoldDB" id="A0A0D2H7X1"/>
<dbReference type="OrthoDB" id="66881at2759"/>
<evidence type="ECO:0000256" key="3">
    <source>
        <dbReference type="ARBA" id="ARBA00022630"/>
    </source>
</evidence>
<organism evidence="8 9">
    <name type="scientific">Cladophialophora bantiana (strain ATCC 10958 / CBS 173.52 / CDC B-1940 / NIH 8579)</name>
    <name type="common">Xylohypha bantiana</name>
    <dbReference type="NCBI Taxonomy" id="1442370"/>
    <lineage>
        <taxon>Eukaryota</taxon>
        <taxon>Fungi</taxon>
        <taxon>Dikarya</taxon>
        <taxon>Ascomycota</taxon>
        <taxon>Pezizomycotina</taxon>
        <taxon>Eurotiomycetes</taxon>
        <taxon>Chaetothyriomycetidae</taxon>
        <taxon>Chaetothyriales</taxon>
        <taxon>Herpotrichiellaceae</taxon>
        <taxon>Cladophialophora</taxon>
    </lineage>
</organism>
<protein>
    <recommendedName>
        <fullName evidence="10">Cyclohexanone monooxygenase</fullName>
    </recommendedName>
</protein>
<dbReference type="VEuPathDB" id="FungiDB:Z519_12420"/>
<dbReference type="Proteomes" id="UP000053789">
    <property type="component" value="Unassembled WGS sequence"/>
</dbReference>
<dbReference type="Gene3D" id="3.50.50.60">
    <property type="entry name" value="FAD/NAD(P)-binding domain"/>
    <property type="match status" value="1"/>
</dbReference>
<keyword evidence="9" id="KW-1185">Reference proteome</keyword>
<evidence type="ECO:0008006" key="10">
    <source>
        <dbReference type="Google" id="ProtNLM"/>
    </source>
</evidence>
<evidence type="ECO:0000256" key="5">
    <source>
        <dbReference type="ARBA" id="ARBA00022857"/>
    </source>
</evidence>
<evidence type="ECO:0000256" key="1">
    <source>
        <dbReference type="ARBA" id="ARBA00001974"/>
    </source>
</evidence>
<name>A0A0D2H7X1_CLAB1</name>
<dbReference type="InterPro" id="IPR036188">
    <property type="entry name" value="FAD/NAD-bd_sf"/>
</dbReference>
<evidence type="ECO:0000256" key="2">
    <source>
        <dbReference type="ARBA" id="ARBA00010139"/>
    </source>
</evidence>
<evidence type="ECO:0000256" key="7">
    <source>
        <dbReference type="ARBA" id="ARBA00023033"/>
    </source>
</evidence>
<keyword evidence="6" id="KW-0560">Oxidoreductase</keyword>
<dbReference type="PANTHER" id="PTHR43098:SF3">
    <property type="entry name" value="L-ORNITHINE N(5)-MONOOXYGENASE-RELATED"/>
    <property type="match status" value="1"/>
</dbReference>
<dbReference type="SUPFAM" id="SSF51905">
    <property type="entry name" value="FAD/NAD(P)-binding domain"/>
    <property type="match status" value="1"/>
</dbReference>
<dbReference type="EMBL" id="KN847008">
    <property type="protein sequence ID" value="KIW86955.1"/>
    <property type="molecule type" value="Genomic_DNA"/>
</dbReference>
<dbReference type="InterPro" id="IPR050775">
    <property type="entry name" value="FAD-binding_Monooxygenases"/>
</dbReference>
<reference evidence="8" key="1">
    <citation type="submission" date="2015-01" db="EMBL/GenBank/DDBJ databases">
        <title>The Genome Sequence of Cladophialophora bantiana CBS 173.52.</title>
        <authorList>
            <consortium name="The Broad Institute Genomics Platform"/>
            <person name="Cuomo C."/>
            <person name="de Hoog S."/>
            <person name="Gorbushina A."/>
            <person name="Stielow B."/>
            <person name="Teixiera M."/>
            <person name="Abouelleil A."/>
            <person name="Chapman S.B."/>
            <person name="Priest M."/>
            <person name="Young S.K."/>
            <person name="Wortman J."/>
            <person name="Nusbaum C."/>
            <person name="Birren B."/>
        </authorList>
    </citation>
    <scope>NUCLEOTIDE SEQUENCE [LARGE SCALE GENOMIC DNA]</scope>
    <source>
        <strain evidence="8">CBS 173.52</strain>
    </source>
</reference>
<evidence type="ECO:0000313" key="8">
    <source>
        <dbReference type="EMBL" id="KIW86955.1"/>
    </source>
</evidence>
<dbReference type="HOGENOM" id="CLU_006937_2_0_1"/>
<keyword evidence="3" id="KW-0285">Flavoprotein</keyword>
<proteinExistence type="inferred from homology"/>
<keyword evidence="5" id="KW-0521">NADP</keyword>
<comment type="cofactor">
    <cofactor evidence="1">
        <name>FAD</name>
        <dbReference type="ChEBI" id="CHEBI:57692"/>
    </cofactor>
</comment>
<dbReference type="RefSeq" id="XP_016613624.1">
    <property type="nucleotide sequence ID" value="XM_016770126.1"/>
</dbReference>
<accession>A0A0D2H7X1</accession>
<keyword evidence="7" id="KW-0503">Monooxygenase</keyword>
<sequence>MLFNWNANKEAYNFWRDKVRAKIRDPKRQEVLAPEMQPHAFGCKRISLENGYFEIFNEPHVTLVDVNSTPVLKVTEKGIRTTEKEWEFDYIISATGYDAFTGGFNEIDIRGKSGQKLKAKWKQGVRTYLGMAVSGFPNLFFTYGPQAPTAFCNGPTCAELQGEWIVKLMNYTQGRGLKLIEAHEQAEKDWAQGVKTIANMSLLPTTKSWYMGDNIPGKIREPLVYLGGVPTYYKTLNESAEHEYEGFQLD</sequence>
<dbReference type="GeneID" id="27705348"/>
<evidence type="ECO:0000256" key="6">
    <source>
        <dbReference type="ARBA" id="ARBA00023002"/>
    </source>
</evidence>
<comment type="similarity">
    <text evidence="2">Belongs to the FAD-binding monooxygenase family.</text>
</comment>
<gene>
    <name evidence="8" type="ORF">Z519_12420</name>
</gene>
<keyword evidence="4" id="KW-0274">FAD</keyword>
<evidence type="ECO:0000256" key="4">
    <source>
        <dbReference type="ARBA" id="ARBA00022827"/>
    </source>
</evidence>